<dbReference type="EMBL" id="CP051151">
    <property type="protein sequence ID" value="QLY39797.1"/>
    <property type="molecule type" value="Genomic_DNA"/>
</dbReference>
<feature type="signal peptide" evidence="3">
    <location>
        <begin position="1"/>
        <end position="19"/>
    </location>
</feature>
<feature type="domain" description="Pesticidal crystal protein Cry22Aa Ig-like" evidence="6">
    <location>
        <begin position="494"/>
        <end position="538"/>
    </location>
</feature>
<dbReference type="PANTHER" id="PTHR30290">
    <property type="entry name" value="PERIPLASMIC BINDING COMPONENT OF ABC TRANSPORTER"/>
    <property type="match status" value="1"/>
</dbReference>
<dbReference type="Pfam" id="PF00496">
    <property type="entry name" value="SBP_bac_5"/>
    <property type="match status" value="1"/>
</dbReference>
<feature type="domain" description="Solute-binding protein family 5" evidence="4">
    <location>
        <begin position="745"/>
        <end position="1123"/>
    </location>
</feature>
<dbReference type="SUPFAM" id="SSF53850">
    <property type="entry name" value="Periplasmic binding protein-like II"/>
    <property type="match status" value="1"/>
</dbReference>
<feature type="domain" description="CBM-cenC" evidence="5">
    <location>
        <begin position="1841"/>
        <end position="1954"/>
    </location>
</feature>
<evidence type="ECO:0000256" key="1">
    <source>
        <dbReference type="ARBA" id="ARBA00004196"/>
    </source>
</evidence>
<dbReference type="Proteomes" id="UP000512167">
    <property type="component" value="Chromosome"/>
</dbReference>
<dbReference type="Gene3D" id="2.60.120.260">
    <property type="entry name" value="Galactose-binding domain-like"/>
    <property type="match status" value="2"/>
</dbReference>
<evidence type="ECO:0000259" key="5">
    <source>
        <dbReference type="Pfam" id="PF02018"/>
    </source>
</evidence>
<dbReference type="InterPro" id="IPR000914">
    <property type="entry name" value="SBP_5_dom"/>
</dbReference>
<dbReference type="Pfam" id="PF02018">
    <property type="entry name" value="CBM_4_9"/>
    <property type="match status" value="2"/>
</dbReference>
<dbReference type="InterPro" id="IPR008979">
    <property type="entry name" value="Galactose-bd-like_sf"/>
</dbReference>
<dbReference type="InterPro" id="IPR032179">
    <property type="entry name" value="Cry22Aa_Ig-like"/>
</dbReference>
<dbReference type="Pfam" id="PF09479">
    <property type="entry name" value="Flg_new"/>
    <property type="match status" value="2"/>
</dbReference>
<evidence type="ECO:0000313" key="8">
    <source>
        <dbReference type="Proteomes" id="UP000512167"/>
    </source>
</evidence>
<keyword evidence="3" id="KW-0732">Signal</keyword>
<dbReference type="GO" id="GO:0015833">
    <property type="term" value="P:peptide transport"/>
    <property type="evidence" value="ECO:0007669"/>
    <property type="project" value="TreeGrafter"/>
</dbReference>
<dbReference type="InterPro" id="IPR003305">
    <property type="entry name" value="CenC_carb-bd"/>
</dbReference>
<comment type="subcellular location">
    <subcellularLocation>
        <location evidence="1">Cell envelope</location>
    </subcellularLocation>
</comment>
<feature type="chain" id="PRO_5029751159" evidence="3">
    <location>
        <begin position="20"/>
        <end position="1981"/>
    </location>
</feature>
<dbReference type="Gene3D" id="3.10.105.10">
    <property type="entry name" value="Dipeptide-binding Protein, Domain 3"/>
    <property type="match status" value="1"/>
</dbReference>
<dbReference type="InterPro" id="IPR042229">
    <property type="entry name" value="Listeria/Bacterioides_rpt_sf"/>
</dbReference>
<sequence length="1981" mass="225449">MRRLFKFMLFILATLTLIGCDGLDIPSGLTTNGLTNEPTTLAGQETTLEQITTMEEQTNVPTTIEVTTEIPTTIEVPTEIPTEVPTTVEVTSGEETSEDDLVKQLTYIYNLAVEAQAFTGTYEEWLETVRGPQGLPGQDGREIIIRVDNYVLQWQYLGETTWINLLDLKLLVPDVNYVVGLDINDLGELIFKYSDDSEVNLGPILTIYSVVFKDYNNYIIDIQLVMAGHSAVAPETPHRIGYDFTGWSEDFSYISANTIIYPTYMIHQFQVDFVAEEEIPSVFVDYGQMIELPIPSKFAYEFIGWFTGEGVSDRQFYNDDLVYKDITLYARFIPKVYEVTLLDYNNQVIDVIRFTIEDTLVLPNLPNEGDMVFKEWNIDFEALEQNPNPTLKATYSQAYNLSIYGNGVYYDQISLVEGEILDLSGYEKGSLYGYPNFTFMDWYMDDTYTTPLNLTHMPAYDLQVYGYFNQAPKLLQDTFNTSLLLNSIFDPMAYVSATDYEDGDISSSITYGGNVDMTIEGTYTINYYVEDSHGLSDSLSIDFTVSNLVTTYANGIYDFSQANQALRLDFMAAAEQWLMNTMTGGIPLYVNANPIIYSSRVDLPSQIYSPLMQYGDLYASLTSDDSTLLMYDGHYGQVGDYTFRTYLARDPQSFNPMYTREMADDNQLRTYYIDSLYEFEYDTLGQSLHLNPSLADGDPLAINPQTNIYGKVLSNLWQVPIKSNLIWTYHPQTDISGLPVDHQIINAYDFVDTFNLGIQEGWSGSYYLVDSEYGLISMTVIDPLTIEIAFSKEISAWDVKYLLNISDFTPIHVDLFNLLGSAYGSSPDSVAYCGPYMIDNYVTGTAIHMVKNPNFHSPNKYHYTGYQVMIIPDPNNIFNAFVNGYLDKVNVPATEIINYRNDPHFYQTPTGSTFTLNINGTGDLASQQSLFPGSSWLPEPILGQVDFKLAMYHALDRQALVDQSVLRGLPGYYPFTTAYYVTIEDGITYRYTNQGLSVGNNLMPFYNPGLASVLFDQALENLIDQGVYTPGTSNQWHIIELDLYVMNTNPYNLDLGDFIKNAFETNFVSNTYFTRIQVNVQGIGFPDIYYNHMFTGDFDLAVGGIQGNLLDAASFLGVFSSDNRLGFQLNWGIDTTIPEILVEYTDHLGTLRREYWSFNAIESALNGEIEVINGVEVDMIDIELWDMSTSSLYFHIDGFTNPKYEYFTYTLQMFNDDSSAYENVLGHVEIDLLNENLLIDQLKPSFNGFDASGQYISLGDYQLIVRGYYNNGNDYDEVIESNFMTYSIVENYQVHENIDELQFEVYYRDNYDSSLLNVRVFSVDNGYTEIYPSINDSDPSWIFIDGLTQDATYYVFLEFADGNIDGLYGYLSNANSQLINIGLWDASTTSLSFNIDGFTNPKYEYFTYTLQMYNDDILSYEDVVGHVDIVLSNEDLIIDQLIPNFNGFNANGQEISLGDYQLIVRGYYNNGNDYDQVIESNLFTYSIIEYYQVHENFDALQFEIYYRDNYYSSLQNVRVFSLDNGFVEIYPNIDDLDPSWIYISGLTQDANYYVLLEFTDGNIDGMYGYLSVFNSNLVPNGDFTQLNNNWNFDQREIENAAGYYQVINEEMLVTITKPSQGESGPILFSDAIWMIHGASYEITFSAKADTPRTIRVALGYIDTVNIIIYSPELFYFDLSDQYQSFSFTYNMNVSDRALSILFFQGTINGDEGANVIYYDDIQMIPVPRSTDLDPPIIYGLQDYIIELGSYFNPLDNIYVYDSHEGWINNSNLNITNNVDINTPGFYDVIYYVEDSLGNYTEETIQVEVLEFFFAPTGKIIDGDFTNTTTIIPFVQDTPENGNADITGPGIWYYYEGTWDNAYATFSVTNGEAQIDVTSSGTFGWSIMLMQNGIELVQGQSYQLSFDAYALIPRDIRISLTDAYAEDFMLDTVKQTYSYSFTFYEPTDLVRLQFWLALTDHFAATSIFIDNVVLSELTTSNN</sequence>
<dbReference type="PROSITE" id="PS51257">
    <property type="entry name" value="PROKAR_LIPOPROTEIN"/>
    <property type="match status" value="1"/>
</dbReference>
<dbReference type="Gene3D" id="2.60.40.4270">
    <property type="entry name" value="Listeria-Bacteroides repeat domain"/>
    <property type="match status" value="1"/>
</dbReference>
<evidence type="ECO:0000313" key="7">
    <source>
        <dbReference type="EMBL" id="QLY39797.1"/>
    </source>
</evidence>
<feature type="domain" description="CBM-cenC" evidence="5">
    <location>
        <begin position="1575"/>
        <end position="1703"/>
    </location>
</feature>
<accession>A0A7L6N3I2</accession>
<name>A0A7L6N3I2_9MOLU</name>
<proteinExistence type="predicted"/>
<feature type="domain" description="Pesticidal crystal protein Cry22Aa Ig-like" evidence="6">
    <location>
        <begin position="1739"/>
        <end position="1808"/>
    </location>
</feature>
<dbReference type="InterPro" id="IPR039424">
    <property type="entry name" value="SBP_5"/>
</dbReference>
<gene>
    <name evidence="7" type="ORF">HF295_02525</name>
</gene>
<dbReference type="KEGG" id="tbk:HF295_02525"/>
<dbReference type="RefSeq" id="WP_312032279.1">
    <property type="nucleotide sequence ID" value="NZ_CP051151.1"/>
</dbReference>
<organism evidence="7 8">
    <name type="scientific">Hujiaoplasma nucleasis</name>
    <dbReference type="NCBI Taxonomy" id="2725268"/>
    <lineage>
        <taxon>Bacteria</taxon>
        <taxon>Bacillati</taxon>
        <taxon>Mycoplasmatota</taxon>
        <taxon>Mollicutes</taxon>
        <taxon>Candidatus Izemoplasmatales</taxon>
        <taxon>Hujiaoplasmataceae</taxon>
        <taxon>Hujiaoplasma</taxon>
    </lineage>
</organism>
<dbReference type="GO" id="GO:0030313">
    <property type="term" value="C:cell envelope"/>
    <property type="evidence" value="ECO:0007669"/>
    <property type="project" value="UniProtKB-SubCell"/>
</dbReference>
<protein>
    <submittedName>
        <fullName evidence="7">DUF5011 domain-containing protein</fullName>
    </submittedName>
</protein>
<dbReference type="Pfam" id="PF16403">
    <property type="entry name" value="Bact_surface_Ig-like"/>
    <property type="match status" value="2"/>
</dbReference>
<keyword evidence="2" id="KW-0378">Hydrolase</keyword>
<dbReference type="InterPro" id="IPR013378">
    <property type="entry name" value="InlB-like_B-rpt"/>
</dbReference>
<dbReference type="SUPFAM" id="SSF49785">
    <property type="entry name" value="Galactose-binding domain-like"/>
    <property type="match status" value="2"/>
</dbReference>
<evidence type="ECO:0000256" key="2">
    <source>
        <dbReference type="ARBA" id="ARBA00022801"/>
    </source>
</evidence>
<dbReference type="Gene3D" id="2.60.40.10">
    <property type="entry name" value="Immunoglobulins"/>
    <property type="match status" value="2"/>
</dbReference>
<reference evidence="7 8" key="1">
    <citation type="submission" date="2020-04" db="EMBL/GenBank/DDBJ databases">
        <authorList>
            <person name="Zheng R.K."/>
            <person name="Sun C.M."/>
        </authorList>
    </citation>
    <scope>NUCLEOTIDE SEQUENCE [LARGE SCALE GENOMIC DNA]</scope>
    <source>
        <strain evidence="8">zrk29</strain>
    </source>
</reference>
<dbReference type="GO" id="GO:0016798">
    <property type="term" value="F:hydrolase activity, acting on glycosyl bonds"/>
    <property type="evidence" value="ECO:0007669"/>
    <property type="project" value="InterPro"/>
</dbReference>
<keyword evidence="8" id="KW-1185">Reference proteome</keyword>
<evidence type="ECO:0000259" key="6">
    <source>
        <dbReference type="Pfam" id="PF16403"/>
    </source>
</evidence>
<evidence type="ECO:0000259" key="4">
    <source>
        <dbReference type="Pfam" id="PF00496"/>
    </source>
</evidence>
<dbReference type="Gene3D" id="3.40.190.10">
    <property type="entry name" value="Periplasmic binding protein-like II"/>
    <property type="match status" value="1"/>
</dbReference>
<dbReference type="InterPro" id="IPR013783">
    <property type="entry name" value="Ig-like_fold"/>
</dbReference>
<dbReference type="GO" id="GO:1904680">
    <property type="term" value="F:peptide transmembrane transporter activity"/>
    <property type="evidence" value="ECO:0007669"/>
    <property type="project" value="TreeGrafter"/>
</dbReference>
<evidence type="ECO:0000256" key="3">
    <source>
        <dbReference type="SAM" id="SignalP"/>
    </source>
</evidence>